<keyword evidence="3" id="KW-1185">Reference proteome</keyword>
<protein>
    <recommendedName>
        <fullName evidence="4">Tetratricopeptide repeat protein</fullName>
    </recommendedName>
</protein>
<dbReference type="AlphaFoldDB" id="A0A4P6Q303"/>
<dbReference type="KEGG" id="strr:EKD16_06195"/>
<proteinExistence type="predicted"/>
<evidence type="ECO:0000313" key="2">
    <source>
        <dbReference type="EMBL" id="QBI53037.1"/>
    </source>
</evidence>
<sequence>MGVPTVCPLCKHRMGDLQPSCPRCNGDLGALVHVVDAANRKFNEGLGWARQERWRLAAEAFSAALALNPTDEEAADFLDRVRTAGDRNRVVAGEI</sequence>
<evidence type="ECO:0000313" key="3">
    <source>
        <dbReference type="Proteomes" id="UP000292235"/>
    </source>
</evidence>
<reference evidence="2 3" key="1">
    <citation type="submission" date="2019-02" db="EMBL/GenBank/DDBJ databases">
        <authorList>
            <person name="Khodamoradi S."/>
            <person name="Hahnke R.L."/>
            <person name="Kaempfer P."/>
            <person name="Schumann P."/>
            <person name="Rohde M."/>
            <person name="Steinert M."/>
            <person name="Luzhetskyy A."/>
            <person name="Wink J."/>
            <person name="Ruckert C."/>
        </authorList>
    </citation>
    <scope>NUCLEOTIDE SEQUENCE [LARGE SCALE GENOMIC DNA]</scope>
    <source>
        <strain evidence="2 3">M2</strain>
    </source>
</reference>
<feature type="repeat" description="TPR" evidence="1">
    <location>
        <begin position="38"/>
        <end position="71"/>
    </location>
</feature>
<evidence type="ECO:0000256" key="1">
    <source>
        <dbReference type="PROSITE-ProRule" id="PRU00339"/>
    </source>
</evidence>
<dbReference type="InterPro" id="IPR019734">
    <property type="entry name" value="TPR_rpt"/>
</dbReference>
<keyword evidence="1" id="KW-0802">TPR repeat</keyword>
<organism evidence="2 3">
    <name type="scientific">Streptomonospora litoralis</name>
    <dbReference type="NCBI Taxonomy" id="2498135"/>
    <lineage>
        <taxon>Bacteria</taxon>
        <taxon>Bacillati</taxon>
        <taxon>Actinomycetota</taxon>
        <taxon>Actinomycetes</taxon>
        <taxon>Streptosporangiales</taxon>
        <taxon>Nocardiopsidaceae</taxon>
        <taxon>Streptomonospora</taxon>
    </lineage>
</organism>
<dbReference type="EMBL" id="CP036455">
    <property type="protein sequence ID" value="QBI53037.1"/>
    <property type="molecule type" value="Genomic_DNA"/>
</dbReference>
<name>A0A4P6Q303_9ACTN</name>
<accession>A0A4P6Q303</accession>
<dbReference type="Proteomes" id="UP000292235">
    <property type="component" value="Chromosome"/>
</dbReference>
<evidence type="ECO:0008006" key="4">
    <source>
        <dbReference type="Google" id="ProtNLM"/>
    </source>
</evidence>
<gene>
    <name evidence="2" type="ORF">EKD16_06195</name>
</gene>
<dbReference type="PROSITE" id="PS50005">
    <property type="entry name" value="TPR"/>
    <property type="match status" value="1"/>
</dbReference>